<evidence type="ECO:0000256" key="7">
    <source>
        <dbReference type="ARBA" id="ARBA00022777"/>
    </source>
</evidence>
<dbReference type="InterPro" id="IPR003594">
    <property type="entry name" value="HATPase_dom"/>
</dbReference>
<dbReference type="EMBL" id="CP020946">
    <property type="protein sequence ID" value="ASD62466.1"/>
    <property type="molecule type" value="Genomic_DNA"/>
</dbReference>
<evidence type="ECO:0000256" key="8">
    <source>
        <dbReference type="ARBA" id="ARBA00022840"/>
    </source>
</evidence>
<gene>
    <name evidence="11" type="ORF">B9G79_02235</name>
</gene>
<evidence type="ECO:0000256" key="1">
    <source>
        <dbReference type="ARBA" id="ARBA00000085"/>
    </source>
</evidence>
<comment type="subcellular location">
    <subcellularLocation>
        <location evidence="2">Cell membrane</location>
        <topology evidence="2">Multi-pass membrane protein</topology>
    </subcellularLocation>
</comment>
<dbReference type="RefSeq" id="WP_088564104.1">
    <property type="nucleotide sequence ID" value="NZ_CP020946.1"/>
</dbReference>
<keyword evidence="9" id="KW-1133">Transmembrane helix</keyword>
<name>A0A1Z3N4R2_BDEBC</name>
<reference evidence="11 12" key="1">
    <citation type="submission" date="2017-04" db="EMBL/GenBank/DDBJ databases">
        <title>Whole genome sequence of Bdellovibrio bacteriovorus strain SSB218315.</title>
        <authorList>
            <person name="Oyedara O."/>
            <person name="Rodriguez-Perez M.A."/>
        </authorList>
    </citation>
    <scope>NUCLEOTIDE SEQUENCE [LARGE SCALE GENOMIC DNA]</scope>
    <source>
        <strain evidence="11 12">SSB218315</strain>
    </source>
</reference>
<evidence type="ECO:0000256" key="6">
    <source>
        <dbReference type="ARBA" id="ARBA00022741"/>
    </source>
</evidence>
<keyword evidence="5" id="KW-0808">Transferase</keyword>
<dbReference type="SMART" id="SM00388">
    <property type="entry name" value="HisKA"/>
    <property type="match status" value="1"/>
</dbReference>
<feature type="transmembrane region" description="Helical" evidence="9">
    <location>
        <begin position="53"/>
        <end position="77"/>
    </location>
</feature>
<dbReference type="GO" id="GO:0005524">
    <property type="term" value="F:ATP binding"/>
    <property type="evidence" value="ECO:0007669"/>
    <property type="project" value="UniProtKB-KW"/>
</dbReference>
<keyword evidence="8" id="KW-0067">ATP-binding</keyword>
<dbReference type="SMART" id="SM00387">
    <property type="entry name" value="HATPase_c"/>
    <property type="match status" value="1"/>
</dbReference>
<feature type="domain" description="Histidine kinase" evidence="10">
    <location>
        <begin position="92"/>
        <end position="290"/>
    </location>
</feature>
<dbReference type="GO" id="GO:0000155">
    <property type="term" value="F:phosphorelay sensor kinase activity"/>
    <property type="evidence" value="ECO:0007669"/>
    <property type="project" value="InterPro"/>
</dbReference>
<evidence type="ECO:0000259" key="10">
    <source>
        <dbReference type="PROSITE" id="PS50109"/>
    </source>
</evidence>
<keyword evidence="6" id="KW-0547">Nucleotide-binding</keyword>
<evidence type="ECO:0000256" key="2">
    <source>
        <dbReference type="ARBA" id="ARBA00004651"/>
    </source>
</evidence>
<evidence type="ECO:0000256" key="4">
    <source>
        <dbReference type="ARBA" id="ARBA00022475"/>
    </source>
</evidence>
<dbReference type="AlphaFoldDB" id="A0A1Z3N4R2"/>
<dbReference type="OrthoDB" id="9804645at2"/>
<keyword evidence="7 11" id="KW-0418">Kinase</keyword>
<feature type="transmembrane region" description="Helical" evidence="9">
    <location>
        <begin position="12"/>
        <end position="33"/>
    </location>
</feature>
<evidence type="ECO:0000256" key="9">
    <source>
        <dbReference type="SAM" id="Phobius"/>
    </source>
</evidence>
<dbReference type="InterPro" id="IPR003661">
    <property type="entry name" value="HisK_dim/P_dom"/>
</dbReference>
<sequence length="291" mass="33357">MTKSFIKPHIKTALAILWFAFTFSLVGWWWVYFLMKLSPENASLEQMRTSHRMFAWEGSILLAAILFGGIALVIFTYRDQKRHQRLRFFFSTFSHDIKTSIARLRLQAEVLEEDLNTTSHPVMKRLIQDIQRLDLQLENSLLLANLEAGQLLKEQVSLSDLLSSLRSEFSELTVELEREAKILGDRRALLSVLRNLLQNSVLHGKATTVKIRVRPHGEGRIELVIQDDGLGFKGILKKLGSEILMSQDVRSNGIGLLLTKRLLEKMNGDIWFESKENEGFKSHIEIEGTLP</sequence>
<evidence type="ECO:0000313" key="11">
    <source>
        <dbReference type="EMBL" id="ASD62466.1"/>
    </source>
</evidence>
<dbReference type="InterPro" id="IPR036097">
    <property type="entry name" value="HisK_dim/P_sf"/>
</dbReference>
<dbReference type="Gene3D" id="1.10.287.130">
    <property type="match status" value="1"/>
</dbReference>
<protein>
    <recommendedName>
        <fullName evidence="3">histidine kinase</fullName>
        <ecNumber evidence="3">2.7.13.3</ecNumber>
    </recommendedName>
</protein>
<dbReference type="CDD" id="cd00082">
    <property type="entry name" value="HisKA"/>
    <property type="match status" value="1"/>
</dbReference>
<dbReference type="Pfam" id="PF00512">
    <property type="entry name" value="HisKA"/>
    <property type="match status" value="1"/>
</dbReference>
<keyword evidence="4" id="KW-1003">Cell membrane</keyword>
<proteinExistence type="predicted"/>
<dbReference type="SUPFAM" id="SSF47384">
    <property type="entry name" value="Homodimeric domain of signal transducing histidine kinase"/>
    <property type="match status" value="1"/>
</dbReference>
<dbReference type="PANTHER" id="PTHR44936">
    <property type="entry name" value="SENSOR PROTEIN CREC"/>
    <property type="match status" value="1"/>
</dbReference>
<keyword evidence="9" id="KW-0812">Transmembrane</keyword>
<accession>A0A1Z3N4R2</accession>
<dbReference type="InterPro" id="IPR005467">
    <property type="entry name" value="His_kinase_dom"/>
</dbReference>
<evidence type="ECO:0000256" key="5">
    <source>
        <dbReference type="ARBA" id="ARBA00022679"/>
    </source>
</evidence>
<dbReference type="GO" id="GO:0005886">
    <property type="term" value="C:plasma membrane"/>
    <property type="evidence" value="ECO:0007669"/>
    <property type="project" value="UniProtKB-SubCell"/>
</dbReference>
<dbReference type="EC" id="2.7.13.3" evidence="3"/>
<keyword evidence="9" id="KW-0472">Membrane</keyword>
<evidence type="ECO:0000256" key="3">
    <source>
        <dbReference type="ARBA" id="ARBA00012438"/>
    </source>
</evidence>
<evidence type="ECO:0000313" key="12">
    <source>
        <dbReference type="Proteomes" id="UP000197003"/>
    </source>
</evidence>
<dbReference type="Proteomes" id="UP000197003">
    <property type="component" value="Chromosome"/>
</dbReference>
<dbReference type="PANTHER" id="PTHR44936:SF10">
    <property type="entry name" value="SENSOR PROTEIN RSTB"/>
    <property type="match status" value="1"/>
</dbReference>
<dbReference type="InterPro" id="IPR050980">
    <property type="entry name" value="2C_sensor_his_kinase"/>
</dbReference>
<dbReference type="SUPFAM" id="SSF55874">
    <property type="entry name" value="ATPase domain of HSP90 chaperone/DNA topoisomerase II/histidine kinase"/>
    <property type="match status" value="1"/>
</dbReference>
<dbReference type="Gene3D" id="3.30.565.10">
    <property type="entry name" value="Histidine kinase-like ATPase, C-terminal domain"/>
    <property type="match status" value="1"/>
</dbReference>
<dbReference type="Pfam" id="PF02518">
    <property type="entry name" value="HATPase_c"/>
    <property type="match status" value="1"/>
</dbReference>
<dbReference type="InterPro" id="IPR036890">
    <property type="entry name" value="HATPase_C_sf"/>
</dbReference>
<comment type="catalytic activity">
    <reaction evidence="1">
        <text>ATP + protein L-histidine = ADP + protein N-phospho-L-histidine.</text>
        <dbReference type="EC" id="2.7.13.3"/>
    </reaction>
</comment>
<dbReference type="PROSITE" id="PS50109">
    <property type="entry name" value="HIS_KIN"/>
    <property type="match status" value="1"/>
</dbReference>
<organism evidence="11 12">
    <name type="scientific">Bdellovibrio bacteriovorus</name>
    <dbReference type="NCBI Taxonomy" id="959"/>
    <lineage>
        <taxon>Bacteria</taxon>
        <taxon>Pseudomonadati</taxon>
        <taxon>Bdellovibrionota</taxon>
        <taxon>Bdellovibrionia</taxon>
        <taxon>Bdellovibrionales</taxon>
        <taxon>Pseudobdellovibrionaceae</taxon>
        <taxon>Bdellovibrio</taxon>
    </lineage>
</organism>